<dbReference type="EMBL" id="JAGSOY010000110">
    <property type="protein sequence ID" value="MBU2713849.1"/>
    <property type="molecule type" value="Genomic_DNA"/>
</dbReference>
<name>A0ABS5ZIN9_9GAMM</name>
<comment type="caution">
    <text evidence="1">The sequence shown here is derived from an EMBL/GenBank/DDBJ whole genome shotgun (WGS) entry which is preliminary data.</text>
</comment>
<protein>
    <submittedName>
        <fullName evidence="1">Uncharacterized protein</fullName>
    </submittedName>
</protein>
<evidence type="ECO:0000313" key="1">
    <source>
        <dbReference type="EMBL" id="MBU2713849.1"/>
    </source>
</evidence>
<sequence>MKKKRHNFIHAMILTAGVAVIPVIGLASEIPGIDNDNIPLGTAYHSKKGGFYGFQAVNGSVDESYGNTESEIRFAVDLGYKQLLDMVNGSVDVGVKVNAVSVDAGGQYATENSADEYTGTYTFYLNSKPKKRLLVPANNQGYQPTTAAVELANDSPGNRFEELGDEFVTAIEYGSYLMINMKIEYRSAKDKKNIGGYLKVDAMGVVNVSGDLDLLDEATKNSVKISITAKQVGGDPLRLANIIPDGLMKCSLANPTPCFNLFREAVIYLKKDYINQLSNLDKYNPVKLYTQQYKYSGPSLNVLLPQAGYEDIEYLTKLSVKRMSDRWVKSMLDKRRAENILNYYSATLSSEDKAIIKDIETKARFNAYSYASAVAYCQKNPLGSYCREREQIINASSIRTYDDSKLNLSSL</sequence>
<reference evidence="1 2" key="1">
    <citation type="submission" date="2021-04" db="EMBL/GenBank/DDBJ databases">
        <authorList>
            <person name="Pira H."/>
            <person name="Risdian C."/>
            <person name="Wink J."/>
        </authorList>
    </citation>
    <scope>NUCLEOTIDE SEQUENCE [LARGE SCALE GENOMIC DNA]</scope>
    <source>
        <strain evidence="1 2">WH53</strain>
    </source>
</reference>
<accession>A0ABS5ZIN9</accession>
<evidence type="ECO:0000313" key="2">
    <source>
        <dbReference type="Proteomes" id="UP000690515"/>
    </source>
</evidence>
<organism evidence="1 2">
    <name type="scientific">Zooshikella harenae</name>
    <dbReference type="NCBI Taxonomy" id="2827238"/>
    <lineage>
        <taxon>Bacteria</taxon>
        <taxon>Pseudomonadati</taxon>
        <taxon>Pseudomonadota</taxon>
        <taxon>Gammaproteobacteria</taxon>
        <taxon>Oceanospirillales</taxon>
        <taxon>Zooshikellaceae</taxon>
        <taxon>Zooshikella</taxon>
    </lineage>
</organism>
<gene>
    <name evidence="1" type="ORF">KCG35_22610</name>
</gene>
<dbReference type="RefSeq" id="WP_215822130.1">
    <property type="nucleotide sequence ID" value="NZ_JAGSOY010000110.1"/>
</dbReference>
<proteinExistence type="predicted"/>
<dbReference type="Proteomes" id="UP000690515">
    <property type="component" value="Unassembled WGS sequence"/>
</dbReference>
<keyword evidence="2" id="KW-1185">Reference proteome</keyword>